<proteinExistence type="inferred from homology"/>
<dbReference type="PROSITE" id="PS50213">
    <property type="entry name" value="FAS1"/>
    <property type="match status" value="1"/>
</dbReference>
<dbReference type="InterPro" id="IPR036378">
    <property type="entry name" value="FAS1_dom_sf"/>
</dbReference>
<dbReference type="InterPro" id="IPR052806">
    <property type="entry name" value="Fasciclin-like_AGP"/>
</dbReference>
<comment type="similarity">
    <text evidence="1">Belongs to the fasciclin-like AGP family.</text>
</comment>
<feature type="domain" description="FAS1" evidence="3">
    <location>
        <begin position="1"/>
        <end position="155"/>
    </location>
</feature>
<evidence type="ECO:0000256" key="1">
    <source>
        <dbReference type="ARBA" id="ARBA00007843"/>
    </source>
</evidence>
<evidence type="ECO:0000256" key="2">
    <source>
        <dbReference type="SAM" id="SignalP"/>
    </source>
</evidence>
<evidence type="ECO:0000259" key="3">
    <source>
        <dbReference type="PROSITE" id="PS50213"/>
    </source>
</evidence>
<feature type="signal peptide" evidence="2">
    <location>
        <begin position="1"/>
        <end position="20"/>
    </location>
</feature>
<name>A0A067KSQ4_JATCU</name>
<dbReference type="Pfam" id="PF02469">
    <property type="entry name" value="Fasciclin"/>
    <property type="match status" value="2"/>
</dbReference>
<dbReference type="AlphaFoldDB" id="A0A067KSQ4"/>
<evidence type="ECO:0000313" key="5">
    <source>
        <dbReference type="Proteomes" id="UP000027138"/>
    </source>
</evidence>
<evidence type="ECO:0000313" key="4">
    <source>
        <dbReference type="EMBL" id="KDP38033.1"/>
    </source>
</evidence>
<reference evidence="4 5" key="1">
    <citation type="journal article" date="2014" name="PLoS ONE">
        <title>Global Analysis of Gene Expression Profiles in Physic Nut (Jatropha curcas L.) Seedlings Exposed to Salt Stress.</title>
        <authorList>
            <person name="Zhang L."/>
            <person name="Zhang C."/>
            <person name="Wu P."/>
            <person name="Chen Y."/>
            <person name="Li M."/>
            <person name="Jiang H."/>
            <person name="Wu G."/>
        </authorList>
    </citation>
    <scope>NUCLEOTIDE SEQUENCE [LARGE SCALE GENOMIC DNA]</scope>
    <source>
        <strain evidence="5">cv. GZQX0401</strain>
        <tissue evidence="4">Young leaves</tissue>
    </source>
</reference>
<dbReference type="SMART" id="SM00554">
    <property type="entry name" value="FAS1"/>
    <property type="match status" value="2"/>
</dbReference>
<dbReference type="OrthoDB" id="1893649at2759"/>
<gene>
    <name evidence="4" type="ORF">JCGZ_04676</name>
</gene>
<dbReference type="STRING" id="180498.A0A067KSQ4"/>
<keyword evidence="2" id="KW-0732">Signal</keyword>
<dbReference type="SUPFAM" id="SSF82153">
    <property type="entry name" value="FAS1 domain"/>
    <property type="match status" value="2"/>
</dbReference>
<dbReference type="Gene3D" id="2.30.180.10">
    <property type="entry name" value="FAS1 domain"/>
    <property type="match status" value="2"/>
</dbReference>
<protein>
    <recommendedName>
        <fullName evidence="3">FAS1 domain-containing protein</fullName>
    </recommendedName>
</protein>
<dbReference type="PANTHER" id="PTHR33985">
    <property type="entry name" value="OS02G0491300 PROTEIN-RELATED"/>
    <property type="match status" value="1"/>
</dbReference>
<dbReference type="PANTHER" id="PTHR33985:SF13">
    <property type="entry name" value="FAS1 DOMAIN-CONTAINING PROTEIN"/>
    <property type="match status" value="1"/>
</dbReference>
<dbReference type="Proteomes" id="UP000027138">
    <property type="component" value="Unassembled WGS sequence"/>
</dbReference>
<dbReference type="EMBL" id="KK914370">
    <property type="protein sequence ID" value="KDP38033.1"/>
    <property type="molecule type" value="Genomic_DNA"/>
</dbReference>
<keyword evidence="5" id="KW-1185">Reference proteome</keyword>
<dbReference type="InterPro" id="IPR000782">
    <property type="entry name" value="FAS1_domain"/>
</dbReference>
<feature type="chain" id="PRO_5001643171" description="FAS1 domain-containing protein" evidence="2">
    <location>
        <begin position="21"/>
        <end position="346"/>
    </location>
</feature>
<sequence length="346" mass="38491">MATKFLIFFTLLSFLSISSSLSTETILDAAATLSNSGFNSMALILEFGSQTLIPPTTSLTIFCPSDTAFTESGQPSLSLLRFHFSPQTFRFNTLKSLPPGTKIPTLFSNHSLIITSTPSCEDQVSLNGVKINESAIYSNGSFVIFGIHKFLDPDFEVSGLISGRPVSSLDCSVLDNNSDYSLKEAIRVLRSKEYSILAMFLDLQLGEFNDEMMVTIFAPVDEVMKGYISKFREYRSIFLRHFVPCKISINDLVNFDNGVVLPSYLEGFMINVTKSGYSVMLNGVQVTAPGLYYNNWLEVHGLEDSFLVQEETEHSSTESKSNDCEKIVAPDFIFIIGFSFLFLCIF</sequence>
<organism evidence="4 5">
    <name type="scientific">Jatropha curcas</name>
    <name type="common">Barbados nut</name>
    <dbReference type="NCBI Taxonomy" id="180498"/>
    <lineage>
        <taxon>Eukaryota</taxon>
        <taxon>Viridiplantae</taxon>
        <taxon>Streptophyta</taxon>
        <taxon>Embryophyta</taxon>
        <taxon>Tracheophyta</taxon>
        <taxon>Spermatophyta</taxon>
        <taxon>Magnoliopsida</taxon>
        <taxon>eudicotyledons</taxon>
        <taxon>Gunneridae</taxon>
        <taxon>Pentapetalae</taxon>
        <taxon>rosids</taxon>
        <taxon>fabids</taxon>
        <taxon>Malpighiales</taxon>
        <taxon>Euphorbiaceae</taxon>
        <taxon>Crotonoideae</taxon>
        <taxon>Jatropheae</taxon>
        <taxon>Jatropha</taxon>
    </lineage>
</organism>
<accession>A0A067KSQ4</accession>